<dbReference type="OrthoDB" id="10319121at2759"/>
<name>A0A1R1X6S8_9FUNG</name>
<evidence type="ECO:0000256" key="1">
    <source>
        <dbReference type="SAM" id="MobiDB-lite"/>
    </source>
</evidence>
<keyword evidence="3" id="KW-1185">Reference proteome</keyword>
<dbReference type="Proteomes" id="UP000187283">
    <property type="component" value="Unassembled WGS sequence"/>
</dbReference>
<feature type="region of interest" description="Disordered" evidence="1">
    <location>
        <begin position="1"/>
        <end position="21"/>
    </location>
</feature>
<dbReference type="EMBL" id="LSSN01005062">
    <property type="protein sequence ID" value="OMJ10312.1"/>
    <property type="molecule type" value="Genomic_DNA"/>
</dbReference>
<protein>
    <submittedName>
        <fullName evidence="2">Uncharacterized protein</fullName>
    </submittedName>
</protein>
<proteinExistence type="predicted"/>
<evidence type="ECO:0000313" key="2">
    <source>
        <dbReference type="EMBL" id="OMJ10312.1"/>
    </source>
</evidence>
<comment type="caution">
    <text evidence="2">The sequence shown here is derived from an EMBL/GenBank/DDBJ whole genome shotgun (WGS) entry which is preliminary data.</text>
</comment>
<accession>A0A1R1X6S8</accession>
<reference evidence="2 3" key="1">
    <citation type="submission" date="2017-01" db="EMBL/GenBank/DDBJ databases">
        <authorList>
            <person name="Mah S.A."/>
            <person name="Swanson W.J."/>
            <person name="Moy G.W."/>
            <person name="Vacquier V.D."/>
        </authorList>
    </citation>
    <scope>NUCLEOTIDE SEQUENCE [LARGE SCALE GENOMIC DNA]</scope>
    <source>
        <strain evidence="2 3">GSMNP</strain>
    </source>
</reference>
<gene>
    <name evidence="2" type="ORF">AYI70_g10403</name>
</gene>
<evidence type="ECO:0000313" key="3">
    <source>
        <dbReference type="Proteomes" id="UP000187283"/>
    </source>
</evidence>
<dbReference type="AlphaFoldDB" id="A0A1R1X6S8"/>
<organism evidence="2 3">
    <name type="scientific">Smittium culicis</name>
    <dbReference type="NCBI Taxonomy" id="133412"/>
    <lineage>
        <taxon>Eukaryota</taxon>
        <taxon>Fungi</taxon>
        <taxon>Fungi incertae sedis</taxon>
        <taxon>Zoopagomycota</taxon>
        <taxon>Kickxellomycotina</taxon>
        <taxon>Harpellomycetes</taxon>
        <taxon>Harpellales</taxon>
        <taxon>Legeriomycetaceae</taxon>
        <taxon>Smittium</taxon>
    </lineage>
</organism>
<sequence length="127" mass="14809">METTNTSSHKEQSPSWANMVRAKTKPPDIIKKDEKKFFPVSLFKTTTGNDPLKRKIACLGGTLLKLGIPMKEFNNNTEDFVENALIQFGEIQTYFEIDNRRKFLFLKFINKNDLENVKKMNITYKEK</sequence>